<dbReference type="InParanoid" id="B4LJY2"/>
<dbReference type="STRING" id="7244.B4LJY2"/>
<feature type="region of interest" description="Disordered" evidence="1">
    <location>
        <begin position="192"/>
        <end position="351"/>
    </location>
</feature>
<dbReference type="eggNOG" id="ENOG502RYEU">
    <property type="taxonomic scope" value="Eukaryota"/>
</dbReference>
<gene>
    <name evidence="4" type="primary">Dvir\GJ22156</name>
    <name evidence="4" type="ORF">Dvir_GJ22156</name>
</gene>
<accession>B4LJY2</accession>
<evidence type="ECO:0000256" key="1">
    <source>
        <dbReference type="SAM" id="MobiDB-lite"/>
    </source>
</evidence>
<dbReference type="OMA" id="GQRRSWN"/>
<feature type="chain" id="PRO_5002815992" description="Protein TsetseEP domain-containing protein" evidence="2">
    <location>
        <begin position="21"/>
        <end position="372"/>
    </location>
</feature>
<dbReference type="PhylomeDB" id="B4LJY2"/>
<dbReference type="HOGENOM" id="CLU_054640_0_0_1"/>
<sequence length="372" mass="39699">MKYTIGVCLLLAAACNTAFLDKHVNFQPFVELQHKAMRSLISAHASNDDPNLINNCFNQYITDQMNVLDNYNRIYTGCVTTAQREKTELTAQSAESRKDLLSRSDGMCTNLGSCDLLTDGLEFFDCYRNASADSYKVMFTLNSDANTRFNTISTKYGIIDSDLTQCVDEARLEYARELEKCDSDFNICISGTEGTSEPTTDKPVDSTPVGSTTDIPIDTSEGPVVSTDAPTVSTDEPPVSTDAPAVSTDAPAVSTDVPTVSTDAPPVSTDAPAVSTDAPAVSTDAPTVSTDAPPVSTDAPAVSTDAPPVSTDAPAVSTDAPAVSTDAPIVSTQEPTESTIPPVTTTERMPEEDIKLLPQTFRSALDKLKRFF</sequence>
<reference evidence="4 5" key="1">
    <citation type="journal article" date="2007" name="Nature">
        <title>Evolution of genes and genomes on the Drosophila phylogeny.</title>
        <authorList>
            <consortium name="Drosophila 12 Genomes Consortium"/>
            <person name="Clark A.G."/>
            <person name="Eisen M.B."/>
            <person name="Smith D.R."/>
            <person name="Bergman C.M."/>
            <person name="Oliver B."/>
            <person name="Markow T.A."/>
            <person name="Kaufman T.C."/>
            <person name="Kellis M."/>
            <person name="Gelbart W."/>
            <person name="Iyer V.N."/>
            <person name="Pollard D.A."/>
            <person name="Sackton T.B."/>
            <person name="Larracuente A.M."/>
            <person name="Singh N.D."/>
            <person name="Abad J.P."/>
            <person name="Abt D.N."/>
            <person name="Adryan B."/>
            <person name="Aguade M."/>
            <person name="Akashi H."/>
            <person name="Anderson W.W."/>
            <person name="Aquadro C.F."/>
            <person name="Ardell D.H."/>
            <person name="Arguello R."/>
            <person name="Artieri C.G."/>
            <person name="Barbash D.A."/>
            <person name="Barker D."/>
            <person name="Barsanti P."/>
            <person name="Batterham P."/>
            <person name="Batzoglou S."/>
            <person name="Begun D."/>
            <person name="Bhutkar A."/>
            <person name="Blanco E."/>
            <person name="Bosak S.A."/>
            <person name="Bradley R.K."/>
            <person name="Brand A.D."/>
            <person name="Brent M.R."/>
            <person name="Brooks A.N."/>
            <person name="Brown R.H."/>
            <person name="Butlin R.K."/>
            <person name="Caggese C."/>
            <person name="Calvi B.R."/>
            <person name="Bernardo de Carvalho A."/>
            <person name="Caspi A."/>
            <person name="Castrezana S."/>
            <person name="Celniker S.E."/>
            <person name="Chang J.L."/>
            <person name="Chapple C."/>
            <person name="Chatterji S."/>
            <person name="Chinwalla A."/>
            <person name="Civetta A."/>
            <person name="Clifton S.W."/>
            <person name="Comeron J.M."/>
            <person name="Costello J.C."/>
            <person name="Coyne J.A."/>
            <person name="Daub J."/>
            <person name="David R.G."/>
            <person name="Delcher A.L."/>
            <person name="Delehaunty K."/>
            <person name="Do C.B."/>
            <person name="Ebling H."/>
            <person name="Edwards K."/>
            <person name="Eickbush T."/>
            <person name="Evans J.D."/>
            <person name="Filipski A."/>
            <person name="Findeiss S."/>
            <person name="Freyhult E."/>
            <person name="Fulton L."/>
            <person name="Fulton R."/>
            <person name="Garcia A.C."/>
            <person name="Gardiner A."/>
            <person name="Garfield D.A."/>
            <person name="Garvin B.E."/>
            <person name="Gibson G."/>
            <person name="Gilbert D."/>
            <person name="Gnerre S."/>
            <person name="Godfrey J."/>
            <person name="Good R."/>
            <person name="Gotea V."/>
            <person name="Gravely B."/>
            <person name="Greenberg A.J."/>
            <person name="Griffiths-Jones S."/>
            <person name="Gross S."/>
            <person name="Guigo R."/>
            <person name="Gustafson E.A."/>
            <person name="Haerty W."/>
            <person name="Hahn M.W."/>
            <person name="Halligan D.L."/>
            <person name="Halpern A.L."/>
            <person name="Halter G.M."/>
            <person name="Han M.V."/>
            <person name="Heger A."/>
            <person name="Hillier L."/>
            <person name="Hinrichs A.S."/>
            <person name="Holmes I."/>
            <person name="Hoskins R.A."/>
            <person name="Hubisz M.J."/>
            <person name="Hultmark D."/>
            <person name="Huntley M.A."/>
            <person name="Jaffe D.B."/>
            <person name="Jagadeeshan S."/>
            <person name="Jeck W.R."/>
            <person name="Johnson J."/>
            <person name="Jones C.D."/>
            <person name="Jordan W.C."/>
            <person name="Karpen G.H."/>
            <person name="Kataoka E."/>
            <person name="Keightley P.D."/>
            <person name="Kheradpour P."/>
            <person name="Kirkness E.F."/>
            <person name="Koerich L.B."/>
            <person name="Kristiansen K."/>
            <person name="Kudrna D."/>
            <person name="Kulathinal R.J."/>
            <person name="Kumar S."/>
            <person name="Kwok R."/>
            <person name="Lander E."/>
            <person name="Langley C.H."/>
            <person name="Lapoint R."/>
            <person name="Lazzaro B.P."/>
            <person name="Lee S.J."/>
            <person name="Levesque L."/>
            <person name="Li R."/>
            <person name="Lin C.F."/>
            <person name="Lin M.F."/>
            <person name="Lindblad-Toh K."/>
            <person name="Llopart A."/>
            <person name="Long M."/>
            <person name="Low L."/>
            <person name="Lozovsky E."/>
            <person name="Lu J."/>
            <person name="Luo M."/>
            <person name="Machado C.A."/>
            <person name="Makalowski W."/>
            <person name="Marzo M."/>
            <person name="Matsuda M."/>
            <person name="Matzkin L."/>
            <person name="McAllister B."/>
            <person name="McBride C.S."/>
            <person name="McKernan B."/>
            <person name="McKernan K."/>
            <person name="Mendez-Lago M."/>
            <person name="Minx P."/>
            <person name="Mollenhauer M.U."/>
            <person name="Montooth K."/>
            <person name="Mount S.M."/>
            <person name="Mu X."/>
            <person name="Myers E."/>
            <person name="Negre B."/>
            <person name="Newfeld S."/>
            <person name="Nielsen R."/>
            <person name="Noor M.A."/>
            <person name="O'Grady P."/>
            <person name="Pachter L."/>
            <person name="Papaceit M."/>
            <person name="Parisi M.J."/>
            <person name="Parisi M."/>
            <person name="Parts L."/>
            <person name="Pedersen J.S."/>
            <person name="Pesole G."/>
            <person name="Phillippy A.M."/>
            <person name="Ponting C.P."/>
            <person name="Pop M."/>
            <person name="Porcelli D."/>
            <person name="Powell J.R."/>
            <person name="Prohaska S."/>
            <person name="Pruitt K."/>
            <person name="Puig M."/>
            <person name="Quesneville H."/>
            <person name="Ram K.R."/>
            <person name="Rand D."/>
            <person name="Rasmussen M.D."/>
            <person name="Reed L.K."/>
            <person name="Reenan R."/>
            <person name="Reily A."/>
            <person name="Remington K.A."/>
            <person name="Rieger T.T."/>
            <person name="Ritchie M.G."/>
            <person name="Robin C."/>
            <person name="Rogers Y.H."/>
            <person name="Rohde C."/>
            <person name="Rozas J."/>
            <person name="Rubenfield M.J."/>
            <person name="Ruiz A."/>
            <person name="Russo S."/>
            <person name="Salzberg S.L."/>
            <person name="Sanchez-Gracia A."/>
            <person name="Saranga D.J."/>
            <person name="Sato H."/>
            <person name="Schaeffer S.W."/>
            <person name="Schatz M.C."/>
            <person name="Schlenke T."/>
            <person name="Schwartz R."/>
            <person name="Segarra C."/>
            <person name="Singh R.S."/>
            <person name="Sirot L."/>
            <person name="Sirota M."/>
            <person name="Sisneros N.B."/>
            <person name="Smith C.D."/>
            <person name="Smith T.F."/>
            <person name="Spieth J."/>
            <person name="Stage D.E."/>
            <person name="Stark A."/>
            <person name="Stephan W."/>
            <person name="Strausberg R.L."/>
            <person name="Strempel S."/>
            <person name="Sturgill D."/>
            <person name="Sutton G."/>
            <person name="Sutton G.G."/>
            <person name="Tao W."/>
            <person name="Teichmann S."/>
            <person name="Tobari Y.N."/>
            <person name="Tomimura Y."/>
            <person name="Tsolas J.M."/>
            <person name="Valente V.L."/>
            <person name="Venter E."/>
            <person name="Venter J.C."/>
            <person name="Vicario S."/>
            <person name="Vieira F.G."/>
            <person name="Vilella A.J."/>
            <person name="Villasante A."/>
            <person name="Walenz B."/>
            <person name="Wang J."/>
            <person name="Wasserman M."/>
            <person name="Watts T."/>
            <person name="Wilson D."/>
            <person name="Wilson R.K."/>
            <person name="Wing R.A."/>
            <person name="Wolfner M.F."/>
            <person name="Wong A."/>
            <person name="Wong G.K."/>
            <person name="Wu C.I."/>
            <person name="Wu G."/>
            <person name="Yamamoto D."/>
            <person name="Yang H.P."/>
            <person name="Yang S.P."/>
            <person name="Yorke J.A."/>
            <person name="Yoshida K."/>
            <person name="Zdobnov E."/>
            <person name="Zhang P."/>
            <person name="Zhang Y."/>
            <person name="Zimin A.V."/>
            <person name="Baldwin J."/>
            <person name="Abdouelleil A."/>
            <person name="Abdulkadir J."/>
            <person name="Abebe A."/>
            <person name="Abera B."/>
            <person name="Abreu J."/>
            <person name="Acer S.C."/>
            <person name="Aftuck L."/>
            <person name="Alexander A."/>
            <person name="An P."/>
            <person name="Anderson E."/>
            <person name="Anderson S."/>
            <person name="Arachi H."/>
            <person name="Azer M."/>
            <person name="Bachantsang P."/>
            <person name="Barry A."/>
            <person name="Bayul T."/>
            <person name="Berlin A."/>
            <person name="Bessette D."/>
            <person name="Bloom T."/>
            <person name="Blye J."/>
            <person name="Boguslavskiy L."/>
            <person name="Bonnet C."/>
            <person name="Boukhgalter B."/>
            <person name="Bourzgui I."/>
            <person name="Brown A."/>
            <person name="Cahill P."/>
            <person name="Channer S."/>
            <person name="Cheshatsang Y."/>
            <person name="Chuda L."/>
            <person name="Citroen M."/>
            <person name="Collymore A."/>
            <person name="Cooke P."/>
            <person name="Costello M."/>
            <person name="D'Aco K."/>
            <person name="Daza R."/>
            <person name="De Haan G."/>
            <person name="DeGray S."/>
            <person name="DeMaso C."/>
            <person name="Dhargay N."/>
            <person name="Dooley K."/>
            <person name="Dooley E."/>
            <person name="Doricent M."/>
            <person name="Dorje P."/>
            <person name="Dorjee K."/>
            <person name="Dupes A."/>
            <person name="Elong R."/>
            <person name="Falk J."/>
            <person name="Farina A."/>
            <person name="Faro S."/>
            <person name="Ferguson D."/>
            <person name="Fisher S."/>
            <person name="Foley C.D."/>
            <person name="Franke A."/>
            <person name="Friedrich D."/>
            <person name="Gadbois L."/>
            <person name="Gearin G."/>
            <person name="Gearin C.R."/>
            <person name="Giannoukos G."/>
            <person name="Goode T."/>
            <person name="Graham J."/>
            <person name="Grandbois E."/>
            <person name="Grewal S."/>
            <person name="Gyaltsen K."/>
            <person name="Hafez N."/>
            <person name="Hagos B."/>
            <person name="Hall J."/>
            <person name="Henson C."/>
            <person name="Hollinger A."/>
            <person name="Honan T."/>
            <person name="Huard M.D."/>
            <person name="Hughes L."/>
            <person name="Hurhula B."/>
            <person name="Husby M.E."/>
            <person name="Kamat A."/>
            <person name="Kanga B."/>
            <person name="Kashin S."/>
            <person name="Khazanovich D."/>
            <person name="Kisner P."/>
            <person name="Lance K."/>
            <person name="Lara M."/>
            <person name="Lee W."/>
            <person name="Lennon N."/>
            <person name="Letendre F."/>
            <person name="LeVine R."/>
            <person name="Lipovsky A."/>
            <person name="Liu X."/>
            <person name="Liu J."/>
            <person name="Liu S."/>
            <person name="Lokyitsang T."/>
            <person name="Lokyitsang Y."/>
            <person name="Lubonja R."/>
            <person name="Lui A."/>
            <person name="MacDonald P."/>
            <person name="Magnisalis V."/>
            <person name="Maru K."/>
            <person name="Matthews C."/>
            <person name="McCusker W."/>
            <person name="McDonough S."/>
            <person name="Mehta T."/>
            <person name="Meldrim J."/>
            <person name="Meneus L."/>
            <person name="Mihai O."/>
            <person name="Mihalev A."/>
            <person name="Mihova T."/>
            <person name="Mittelman R."/>
            <person name="Mlenga V."/>
            <person name="Montmayeur A."/>
            <person name="Mulrain L."/>
            <person name="Navidi A."/>
            <person name="Naylor J."/>
            <person name="Negash T."/>
            <person name="Nguyen T."/>
            <person name="Nguyen N."/>
            <person name="Nicol R."/>
            <person name="Norbu C."/>
            <person name="Norbu N."/>
            <person name="Novod N."/>
            <person name="O'Neill B."/>
            <person name="Osman S."/>
            <person name="Markiewicz E."/>
            <person name="Oyono O.L."/>
            <person name="Patti C."/>
            <person name="Phunkhang P."/>
            <person name="Pierre F."/>
            <person name="Priest M."/>
            <person name="Raghuraman S."/>
            <person name="Rege F."/>
            <person name="Reyes R."/>
            <person name="Rise C."/>
            <person name="Rogov P."/>
            <person name="Ross K."/>
            <person name="Ryan E."/>
            <person name="Settipalli S."/>
            <person name="Shea T."/>
            <person name="Sherpa N."/>
            <person name="Shi L."/>
            <person name="Shih D."/>
            <person name="Sparrow T."/>
            <person name="Spaulding J."/>
            <person name="Stalker J."/>
            <person name="Stange-Thomann N."/>
            <person name="Stavropoulos S."/>
            <person name="Stone C."/>
            <person name="Strader C."/>
            <person name="Tesfaye S."/>
            <person name="Thomson T."/>
            <person name="Thoulutsang Y."/>
            <person name="Thoulutsang D."/>
            <person name="Topham K."/>
            <person name="Topping I."/>
            <person name="Tsamla T."/>
            <person name="Vassiliev H."/>
            <person name="Vo A."/>
            <person name="Wangchuk T."/>
            <person name="Wangdi T."/>
            <person name="Weiand M."/>
            <person name="Wilkinson J."/>
            <person name="Wilson A."/>
            <person name="Yadav S."/>
            <person name="Young G."/>
            <person name="Yu Q."/>
            <person name="Zembek L."/>
            <person name="Zhong D."/>
            <person name="Zimmer A."/>
            <person name="Zwirko Z."/>
            <person name="Jaffe D.B."/>
            <person name="Alvarez P."/>
            <person name="Brockman W."/>
            <person name="Butler J."/>
            <person name="Chin C."/>
            <person name="Gnerre S."/>
            <person name="Grabherr M."/>
            <person name="Kleber M."/>
            <person name="Mauceli E."/>
            <person name="MacCallum I."/>
        </authorList>
    </citation>
    <scope>NUCLEOTIDE SEQUENCE [LARGE SCALE GENOMIC DNA]</scope>
    <source>
        <strain evidence="5">Tucson 15010-1051.87</strain>
    </source>
</reference>
<evidence type="ECO:0000313" key="5">
    <source>
        <dbReference type="Proteomes" id="UP000008792"/>
    </source>
</evidence>
<dbReference type="InterPro" id="IPR007931">
    <property type="entry name" value="TsetseEP"/>
</dbReference>
<feature type="compositionally biased region" description="Polar residues" evidence="1">
    <location>
        <begin position="330"/>
        <end position="347"/>
    </location>
</feature>
<evidence type="ECO:0000313" key="4">
    <source>
        <dbReference type="EMBL" id="EDW61636.1"/>
    </source>
</evidence>
<organism evidence="4 5">
    <name type="scientific">Drosophila virilis</name>
    <name type="common">Fruit fly</name>
    <dbReference type="NCBI Taxonomy" id="7244"/>
    <lineage>
        <taxon>Eukaryota</taxon>
        <taxon>Metazoa</taxon>
        <taxon>Ecdysozoa</taxon>
        <taxon>Arthropoda</taxon>
        <taxon>Hexapoda</taxon>
        <taxon>Insecta</taxon>
        <taxon>Pterygota</taxon>
        <taxon>Neoptera</taxon>
        <taxon>Endopterygota</taxon>
        <taxon>Diptera</taxon>
        <taxon>Brachycera</taxon>
        <taxon>Muscomorpha</taxon>
        <taxon>Ephydroidea</taxon>
        <taxon>Drosophilidae</taxon>
        <taxon>Drosophila</taxon>
    </lineage>
</organism>
<keyword evidence="2" id="KW-0732">Signal</keyword>
<protein>
    <recommendedName>
        <fullName evidence="3">Protein TsetseEP domain-containing protein</fullName>
    </recommendedName>
</protein>
<keyword evidence="5" id="KW-1185">Reference proteome</keyword>
<dbReference type="EMBL" id="CH940648">
    <property type="protein sequence ID" value="EDW61636.1"/>
    <property type="molecule type" value="Genomic_DNA"/>
</dbReference>
<feature type="domain" description="Protein TsetseEP" evidence="3">
    <location>
        <begin position="54"/>
        <end position="170"/>
    </location>
</feature>
<evidence type="ECO:0000259" key="3">
    <source>
        <dbReference type="Pfam" id="PF05267"/>
    </source>
</evidence>
<dbReference type="OrthoDB" id="7984027at2759"/>
<feature type="signal peptide" evidence="2">
    <location>
        <begin position="1"/>
        <end position="20"/>
    </location>
</feature>
<dbReference type="AlphaFoldDB" id="B4LJY2"/>
<proteinExistence type="predicted"/>
<dbReference type="Proteomes" id="UP000008792">
    <property type="component" value="Unassembled WGS sequence"/>
</dbReference>
<dbReference type="PROSITE" id="PS51257">
    <property type="entry name" value="PROKAR_LIPOPROTEIN"/>
    <property type="match status" value="1"/>
</dbReference>
<name>B4LJY2_DROVI</name>
<evidence type="ECO:0000256" key="2">
    <source>
        <dbReference type="SAM" id="SignalP"/>
    </source>
</evidence>
<dbReference type="Pfam" id="PF05267">
    <property type="entry name" value="DUF725"/>
    <property type="match status" value="1"/>
</dbReference>